<dbReference type="InterPro" id="IPR008775">
    <property type="entry name" value="Phytyl_CoA_dOase-like"/>
</dbReference>
<organism evidence="1 2">
    <name type="scientific">Microlunatus endophyticus</name>
    <dbReference type="NCBI Taxonomy" id="1716077"/>
    <lineage>
        <taxon>Bacteria</taxon>
        <taxon>Bacillati</taxon>
        <taxon>Actinomycetota</taxon>
        <taxon>Actinomycetes</taxon>
        <taxon>Propionibacteriales</taxon>
        <taxon>Propionibacteriaceae</taxon>
        <taxon>Microlunatus</taxon>
    </lineage>
</organism>
<keyword evidence="2" id="KW-1185">Reference proteome</keyword>
<gene>
    <name evidence="1" type="ORF">GCM10011575_21180</name>
</gene>
<name>A0A917S8K4_9ACTN</name>
<protein>
    <submittedName>
        <fullName evidence="1">Protein involved in biosynthesis of mitomycin antibiotics/polyketide fumonisin</fullName>
    </submittedName>
</protein>
<dbReference type="AlphaFoldDB" id="A0A917S8K4"/>
<dbReference type="GO" id="GO:0005506">
    <property type="term" value="F:iron ion binding"/>
    <property type="evidence" value="ECO:0007669"/>
    <property type="project" value="UniProtKB-ARBA"/>
</dbReference>
<proteinExistence type="predicted"/>
<dbReference type="EMBL" id="BMMZ01000004">
    <property type="protein sequence ID" value="GGL62418.1"/>
    <property type="molecule type" value="Genomic_DNA"/>
</dbReference>
<reference evidence="1" key="2">
    <citation type="submission" date="2020-09" db="EMBL/GenBank/DDBJ databases">
        <authorList>
            <person name="Sun Q."/>
            <person name="Zhou Y."/>
        </authorList>
    </citation>
    <scope>NUCLEOTIDE SEQUENCE</scope>
    <source>
        <strain evidence="1">CGMCC 4.7306</strain>
    </source>
</reference>
<dbReference type="PANTHER" id="PTHR20883:SF48">
    <property type="entry name" value="ECTOINE DIOXYGENASE"/>
    <property type="match status" value="1"/>
</dbReference>
<comment type="caution">
    <text evidence="1">The sequence shown here is derived from an EMBL/GenBank/DDBJ whole genome shotgun (WGS) entry which is preliminary data.</text>
</comment>
<dbReference type="RefSeq" id="WP_229669941.1">
    <property type="nucleotide sequence ID" value="NZ_BMMZ01000004.1"/>
</dbReference>
<accession>A0A917S8K4</accession>
<dbReference type="Proteomes" id="UP000613840">
    <property type="component" value="Unassembled WGS sequence"/>
</dbReference>
<dbReference type="Pfam" id="PF05721">
    <property type="entry name" value="PhyH"/>
    <property type="match status" value="1"/>
</dbReference>
<evidence type="ECO:0000313" key="1">
    <source>
        <dbReference type="EMBL" id="GGL62418.1"/>
    </source>
</evidence>
<reference evidence="1" key="1">
    <citation type="journal article" date="2014" name="Int. J. Syst. Evol. Microbiol.">
        <title>Complete genome sequence of Corynebacterium casei LMG S-19264T (=DSM 44701T), isolated from a smear-ripened cheese.</title>
        <authorList>
            <consortium name="US DOE Joint Genome Institute (JGI-PGF)"/>
            <person name="Walter F."/>
            <person name="Albersmeier A."/>
            <person name="Kalinowski J."/>
            <person name="Ruckert C."/>
        </authorList>
    </citation>
    <scope>NUCLEOTIDE SEQUENCE</scope>
    <source>
        <strain evidence="1">CGMCC 4.7306</strain>
    </source>
</reference>
<dbReference type="Gene3D" id="2.60.120.620">
    <property type="entry name" value="q2cbj1_9rhob like domain"/>
    <property type="match status" value="1"/>
</dbReference>
<dbReference type="SUPFAM" id="SSF51197">
    <property type="entry name" value="Clavaminate synthase-like"/>
    <property type="match status" value="1"/>
</dbReference>
<sequence length="277" mass="30774">MSTSTTTTRPPLRAEEMDAWDRDGFHIQRSLFGADEVGAIRDRFDRIAEHGEPIAGHWEPEPATGTGTDDILARYPRVMHPHDFDPPSKAVLLDPRVHRILVQLMGDEVLACQTMFYFKPPGARGQAFHQDNYYLLVQPYTCIAAWLAVDRSWPDNGGLMVAPGTHRNELECPEGADLTQSFTDDYVAPPTEPVGLDLAPGDVLFFTGSVIHGSGPNTTSDSWRRSFISHYLPAKATHIGGWYLPHVYDFAGNPVTRETTAWGGPCGEDSPRFRGFH</sequence>
<dbReference type="PANTHER" id="PTHR20883">
    <property type="entry name" value="PHYTANOYL-COA DIOXYGENASE DOMAIN CONTAINING 1"/>
    <property type="match status" value="1"/>
</dbReference>
<dbReference type="GO" id="GO:0016706">
    <property type="term" value="F:2-oxoglutarate-dependent dioxygenase activity"/>
    <property type="evidence" value="ECO:0007669"/>
    <property type="project" value="UniProtKB-ARBA"/>
</dbReference>
<evidence type="ECO:0000313" key="2">
    <source>
        <dbReference type="Proteomes" id="UP000613840"/>
    </source>
</evidence>